<dbReference type="GO" id="GO:0005886">
    <property type="term" value="C:plasma membrane"/>
    <property type="evidence" value="ECO:0007669"/>
    <property type="project" value="UniProtKB-SubCell"/>
</dbReference>
<dbReference type="InterPro" id="IPR005311">
    <property type="entry name" value="PBP_dimer"/>
</dbReference>
<reference evidence="17" key="1">
    <citation type="submission" date="2023-05" db="EMBL/GenBank/DDBJ databases">
        <title>Streptantibioticus silvisoli sp. nov., acidotolerant actinomycetes 1 from pine litter.</title>
        <authorList>
            <person name="Swiecimska M."/>
            <person name="Golinska P."/>
            <person name="Sangal V."/>
            <person name="Wachnowicz B."/>
            <person name="Goodfellow M."/>
        </authorList>
    </citation>
    <scope>NUCLEOTIDE SEQUENCE</scope>
    <source>
        <strain evidence="17">SL13</strain>
    </source>
</reference>
<keyword evidence="5" id="KW-0997">Cell inner membrane</keyword>
<accession>A0AA90HA24</accession>
<name>A0AA90HA24_9ACTN</name>
<keyword evidence="12 14" id="KW-0472">Membrane</keyword>
<evidence type="ECO:0000256" key="9">
    <source>
        <dbReference type="ARBA" id="ARBA00022960"/>
    </source>
</evidence>
<comment type="similarity">
    <text evidence="3">Belongs to the transpeptidase family.</text>
</comment>
<dbReference type="Pfam" id="PF00905">
    <property type="entry name" value="Transpeptidase"/>
    <property type="match status" value="1"/>
</dbReference>
<sequence>MSNIPETGRTTRVKIRLVILQILVVSLLLTLGGRLWFLQIRDGQQYTAEANSNNIQQVVVPAVRGSILDSRGVPLADNETKLVVTVSRTSMLSQEDGGVSVLTRLAGVLGMTYQQIADKVRLCDAKTPPPCWNGSPYQPIPITDTATTQQALQIMERREDFPGVAAQPTAVRHYGSPSGASAAQVLGYTAPVTDQEIQSSMKDGQPTLTRSDQVGASGLEHTYDSQLRGTDGITRYTVDNRGRVIGEANDTPAKAGSTLITSIDSRVQALTEQQLNLAMVDARKTYDPVTHKNFKADSGAAIVMNVHTGQIIAMASEPTYNPNEWVGGISEKDYKALTGAASDYPLLNRAIQGQSAPGSTFKVVSTSAAAQAGYDLGASDYPCTSSFNIGSQVFHNDENESYGNISIGRALEVSCDTVFYGLAYQQWLKDGGNHPKDPKDWFYKTAHEFQLGQTTGVDLPGEVPGRIPDRKWKQDFYDAMKTTWCKEAKSAKHDYVTDIAREDCADGYVMRAGDSVNYAIGQGDTLVTPIQEAKVYSALANGGTLYQPTIGKAVVSPDGKKVSVIKPKAVGRLPDSKATLKYINQALEGVITEGTAAWKFGGWPQDKIPLHAKTGTAEVYGKQSTSWFSTYSKDYAIVMTISQGGTGSGGSGEAVRHLYEALYGVHGSTIDKSKALLPNPEAPLPRIGAGGVVQQSSDVLPATAPARLPAADATFLNTPGGSGLPPVAGTLAALPPDRNEKLLLGRRYQT</sequence>
<dbReference type="AlphaFoldDB" id="A0AA90HA24"/>
<dbReference type="InterPro" id="IPR001460">
    <property type="entry name" value="PCN-bd_Tpept"/>
</dbReference>
<keyword evidence="10" id="KW-0573">Peptidoglycan synthesis</keyword>
<dbReference type="GO" id="GO:0071972">
    <property type="term" value="F:peptidoglycan L,D-transpeptidase activity"/>
    <property type="evidence" value="ECO:0007669"/>
    <property type="project" value="TreeGrafter"/>
</dbReference>
<dbReference type="GO" id="GO:0006508">
    <property type="term" value="P:proteolysis"/>
    <property type="evidence" value="ECO:0007669"/>
    <property type="project" value="UniProtKB-KW"/>
</dbReference>
<dbReference type="Pfam" id="PF03717">
    <property type="entry name" value="PBP_dimer"/>
    <property type="match status" value="1"/>
</dbReference>
<keyword evidence="6" id="KW-0645">Protease</keyword>
<evidence type="ECO:0000313" key="17">
    <source>
        <dbReference type="EMBL" id="MDI5973114.1"/>
    </source>
</evidence>
<feature type="transmembrane region" description="Helical" evidence="14">
    <location>
        <begin position="17"/>
        <end position="37"/>
    </location>
</feature>
<keyword evidence="17" id="KW-0121">Carboxypeptidase</keyword>
<keyword evidence="4" id="KW-1003">Cell membrane</keyword>
<evidence type="ECO:0000256" key="3">
    <source>
        <dbReference type="ARBA" id="ARBA00007171"/>
    </source>
</evidence>
<dbReference type="PANTHER" id="PTHR30627:SF2">
    <property type="entry name" value="PEPTIDOGLYCAN D,D-TRANSPEPTIDASE MRDA"/>
    <property type="match status" value="1"/>
</dbReference>
<dbReference type="EC" id="3.4.16.4" evidence="17"/>
<dbReference type="InterPro" id="IPR017790">
    <property type="entry name" value="Penicillin-binding_protein_2"/>
</dbReference>
<dbReference type="RefSeq" id="WP_271315670.1">
    <property type="nucleotide sequence ID" value="NZ_JABXJJ020000041.1"/>
</dbReference>
<feature type="domain" description="Penicillin-binding protein transpeptidase" evidence="15">
    <location>
        <begin position="299"/>
        <end position="655"/>
    </location>
</feature>
<feature type="domain" description="Penicillin-binding protein dimerisation" evidence="16">
    <location>
        <begin position="60"/>
        <end position="247"/>
    </location>
</feature>
<dbReference type="GO" id="GO:0009002">
    <property type="term" value="F:serine-type D-Ala-D-Ala carboxypeptidase activity"/>
    <property type="evidence" value="ECO:0007669"/>
    <property type="project" value="UniProtKB-EC"/>
</dbReference>
<dbReference type="Gene3D" id="3.90.1310.10">
    <property type="entry name" value="Penicillin-binding protein 2a (Domain 2)"/>
    <property type="match status" value="1"/>
</dbReference>
<protein>
    <submittedName>
        <fullName evidence="17">Penicillin-binding protein 2</fullName>
        <ecNumber evidence="17">3.4.16.4</ecNumber>
    </submittedName>
</protein>
<evidence type="ECO:0000256" key="12">
    <source>
        <dbReference type="ARBA" id="ARBA00023136"/>
    </source>
</evidence>
<evidence type="ECO:0000256" key="5">
    <source>
        <dbReference type="ARBA" id="ARBA00022519"/>
    </source>
</evidence>
<keyword evidence="7 14" id="KW-0812">Transmembrane</keyword>
<evidence type="ECO:0000256" key="6">
    <source>
        <dbReference type="ARBA" id="ARBA00022670"/>
    </source>
</evidence>
<dbReference type="GO" id="GO:0071555">
    <property type="term" value="P:cell wall organization"/>
    <property type="evidence" value="ECO:0007669"/>
    <property type="project" value="UniProtKB-KW"/>
</dbReference>
<dbReference type="PANTHER" id="PTHR30627">
    <property type="entry name" value="PEPTIDOGLYCAN D,D-TRANSPEPTIDASE"/>
    <property type="match status" value="1"/>
</dbReference>
<dbReference type="NCBIfam" id="TIGR03423">
    <property type="entry name" value="pbp2_mrdA"/>
    <property type="match status" value="1"/>
</dbReference>
<dbReference type="Gene3D" id="3.40.710.10">
    <property type="entry name" value="DD-peptidase/beta-lactamase superfamily"/>
    <property type="match status" value="1"/>
</dbReference>
<keyword evidence="9" id="KW-0133">Cell shape</keyword>
<evidence type="ECO:0000259" key="16">
    <source>
        <dbReference type="Pfam" id="PF03717"/>
    </source>
</evidence>
<evidence type="ECO:0000256" key="13">
    <source>
        <dbReference type="ARBA" id="ARBA00023316"/>
    </source>
</evidence>
<keyword evidence="13" id="KW-0961">Cell wall biogenesis/degradation</keyword>
<evidence type="ECO:0000256" key="8">
    <source>
        <dbReference type="ARBA" id="ARBA00022801"/>
    </source>
</evidence>
<dbReference type="SUPFAM" id="SSF56519">
    <property type="entry name" value="Penicillin binding protein dimerisation domain"/>
    <property type="match status" value="1"/>
</dbReference>
<organism evidence="17">
    <name type="scientific">Streptantibioticus silvisoli</name>
    <dbReference type="NCBI Taxonomy" id="2705255"/>
    <lineage>
        <taxon>Bacteria</taxon>
        <taxon>Bacillati</taxon>
        <taxon>Actinomycetota</taxon>
        <taxon>Actinomycetes</taxon>
        <taxon>Kitasatosporales</taxon>
        <taxon>Streptomycetaceae</taxon>
        <taxon>Streptantibioticus</taxon>
    </lineage>
</organism>
<evidence type="ECO:0000256" key="14">
    <source>
        <dbReference type="SAM" id="Phobius"/>
    </source>
</evidence>
<dbReference type="InterPro" id="IPR036138">
    <property type="entry name" value="PBP_dimer_sf"/>
</dbReference>
<dbReference type="InterPro" id="IPR012338">
    <property type="entry name" value="Beta-lactam/transpept-like"/>
</dbReference>
<keyword evidence="8 17" id="KW-0378">Hydrolase</keyword>
<evidence type="ECO:0000259" key="15">
    <source>
        <dbReference type="Pfam" id="PF00905"/>
    </source>
</evidence>
<evidence type="ECO:0000256" key="7">
    <source>
        <dbReference type="ARBA" id="ARBA00022692"/>
    </source>
</evidence>
<proteinExistence type="inferred from homology"/>
<evidence type="ECO:0000256" key="10">
    <source>
        <dbReference type="ARBA" id="ARBA00022984"/>
    </source>
</evidence>
<dbReference type="GO" id="GO:0008658">
    <property type="term" value="F:penicillin binding"/>
    <property type="evidence" value="ECO:0007669"/>
    <property type="project" value="InterPro"/>
</dbReference>
<comment type="caution">
    <text evidence="17">The sequence shown here is derived from an EMBL/GenBank/DDBJ whole genome shotgun (WGS) entry which is preliminary data.</text>
</comment>
<evidence type="ECO:0000256" key="1">
    <source>
        <dbReference type="ARBA" id="ARBA00004167"/>
    </source>
</evidence>
<evidence type="ECO:0000256" key="2">
    <source>
        <dbReference type="ARBA" id="ARBA00004236"/>
    </source>
</evidence>
<gene>
    <name evidence="17" type="primary">mrdA</name>
    <name evidence="17" type="ORF">POF50_027850</name>
</gene>
<evidence type="ECO:0000256" key="4">
    <source>
        <dbReference type="ARBA" id="ARBA00022475"/>
    </source>
</evidence>
<dbReference type="SUPFAM" id="SSF56601">
    <property type="entry name" value="beta-lactamase/transpeptidase-like"/>
    <property type="match status" value="1"/>
</dbReference>
<comment type="subcellular location">
    <subcellularLocation>
        <location evidence="2">Cell membrane</location>
    </subcellularLocation>
    <subcellularLocation>
        <location evidence="1">Membrane</location>
        <topology evidence="1">Single-pass membrane protein</topology>
    </subcellularLocation>
</comment>
<keyword evidence="11 14" id="KW-1133">Transmembrane helix</keyword>
<evidence type="ECO:0000256" key="11">
    <source>
        <dbReference type="ARBA" id="ARBA00022989"/>
    </source>
</evidence>
<dbReference type="InterPro" id="IPR050515">
    <property type="entry name" value="Beta-lactam/transpept"/>
</dbReference>
<dbReference type="EMBL" id="JABXJJ020000041">
    <property type="protein sequence ID" value="MDI5973114.1"/>
    <property type="molecule type" value="Genomic_DNA"/>
</dbReference>
<dbReference type="GO" id="GO:0009252">
    <property type="term" value="P:peptidoglycan biosynthetic process"/>
    <property type="evidence" value="ECO:0007669"/>
    <property type="project" value="UniProtKB-KW"/>
</dbReference>
<dbReference type="GO" id="GO:0008360">
    <property type="term" value="P:regulation of cell shape"/>
    <property type="evidence" value="ECO:0007669"/>
    <property type="project" value="UniProtKB-KW"/>
</dbReference>